<protein>
    <submittedName>
        <fullName evidence="1">Uncharacterized protein</fullName>
    </submittedName>
</protein>
<dbReference type="STRING" id="582851.GCA_900162665_01985"/>
<keyword evidence="2" id="KW-1185">Reference proteome</keyword>
<name>A0A511ZLZ3_9BACI</name>
<evidence type="ECO:0000313" key="1">
    <source>
        <dbReference type="EMBL" id="GEN88473.1"/>
    </source>
</evidence>
<accession>A0A511ZLZ3</accession>
<dbReference type="AlphaFoldDB" id="A0A511ZLZ3"/>
<proteinExistence type="predicted"/>
<reference evidence="1 2" key="1">
    <citation type="submission" date="2019-07" db="EMBL/GenBank/DDBJ databases">
        <title>Whole genome shotgun sequence of Oceanobacillus sojae NBRC 105379.</title>
        <authorList>
            <person name="Hosoyama A."/>
            <person name="Uohara A."/>
            <person name="Ohji S."/>
            <person name="Ichikawa N."/>
        </authorList>
    </citation>
    <scope>NUCLEOTIDE SEQUENCE [LARGE SCALE GENOMIC DNA]</scope>
    <source>
        <strain evidence="1 2">NBRC 105379</strain>
    </source>
</reference>
<evidence type="ECO:0000313" key="2">
    <source>
        <dbReference type="Proteomes" id="UP000321558"/>
    </source>
</evidence>
<gene>
    <name evidence="1" type="ORF">OSO01_32120</name>
</gene>
<organism evidence="1 2">
    <name type="scientific">Oceanobacillus sojae</name>
    <dbReference type="NCBI Taxonomy" id="582851"/>
    <lineage>
        <taxon>Bacteria</taxon>
        <taxon>Bacillati</taxon>
        <taxon>Bacillota</taxon>
        <taxon>Bacilli</taxon>
        <taxon>Bacillales</taxon>
        <taxon>Bacillaceae</taxon>
        <taxon>Oceanobacillus</taxon>
    </lineage>
</organism>
<dbReference type="Proteomes" id="UP000321558">
    <property type="component" value="Unassembled WGS sequence"/>
</dbReference>
<dbReference type="EMBL" id="BJYM01000013">
    <property type="protein sequence ID" value="GEN88473.1"/>
    <property type="molecule type" value="Genomic_DNA"/>
</dbReference>
<sequence length="56" mass="6550">MGNVFRSIAEEVKLFLQLGDLHATGLVCPFLVKFIWKTVSGNFLSLYYVYRRQYNC</sequence>
<comment type="caution">
    <text evidence="1">The sequence shown here is derived from an EMBL/GenBank/DDBJ whole genome shotgun (WGS) entry which is preliminary data.</text>
</comment>